<proteinExistence type="predicted"/>
<dbReference type="SUPFAM" id="SSF50494">
    <property type="entry name" value="Trypsin-like serine proteases"/>
    <property type="match status" value="1"/>
</dbReference>
<evidence type="ECO:0000313" key="1">
    <source>
        <dbReference type="EMBL" id="GFY49198.1"/>
    </source>
</evidence>
<sequence length="157" mass="17918">MQEHYMFCNSLKCKKRLKVLLNSIGDTGRATGKNARELKKLEPLLYENWSAWEPCGKSCFTKRTKICRFPALCGNRPVKEDYKACYIEGDACEKKYLESATRLNTTLSVDYEPDHHNPLDYQTCGRTTVPVHLRISGGKPVIKGSWPWQVTCSSLPQ</sequence>
<accession>A0A8X6X9B0</accession>
<gene>
    <name evidence="1" type="primary">AVEN_21312_1</name>
    <name evidence="1" type="ORF">TNIN_341731</name>
</gene>
<dbReference type="Proteomes" id="UP000886998">
    <property type="component" value="Unassembled WGS sequence"/>
</dbReference>
<comment type="caution">
    <text evidence="1">The sequence shown here is derived from an EMBL/GenBank/DDBJ whole genome shotgun (WGS) entry which is preliminary data.</text>
</comment>
<organism evidence="1 2">
    <name type="scientific">Trichonephila inaurata madagascariensis</name>
    <dbReference type="NCBI Taxonomy" id="2747483"/>
    <lineage>
        <taxon>Eukaryota</taxon>
        <taxon>Metazoa</taxon>
        <taxon>Ecdysozoa</taxon>
        <taxon>Arthropoda</taxon>
        <taxon>Chelicerata</taxon>
        <taxon>Arachnida</taxon>
        <taxon>Araneae</taxon>
        <taxon>Araneomorphae</taxon>
        <taxon>Entelegynae</taxon>
        <taxon>Araneoidea</taxon>
        <taxon>Nephilidae</taxon>
        <taxon>Trichonephila</taxon>
        <taxon>Trichonephila inaurata</taxon>
    </lineage>
</organism>
<reference evidence="1" key="1">
    <citation type="submission" date="2020-08" db="EMBL/GenBank/DDBJ databases">
        <title>Multicomponent nature underlies the extraordinary mechanical properties of spider dragline silk.</title>
        <authorList>
            <person name="Kono N."/>
            <person name="Nakamura H."/>
            <person name="Mori M."/>
            <person name="Yoshida Y."/>
            <person name="Ohtoshi R."/>
            <person name="Malay A.D."/>
            <person name="Moran D.A.P."/>
            <person name="Tomita M."/>
            <person name="Numata K."/>
            <person name="Arakawa K."/>
        </authorList>
    </citation>
    <scope>NUCLEOTIDE SEQUENCE</scope>
</reference>
<dbReference type="EMBL" id="BMAV01006861">
    <property type="protein sequence ID" value="GFY49198.1"/>
    <property type="molecule type" value="Genomic_DNA"/>
</dbReference>
<keyword evidence="2" id="KW-1185">Reference proteome</keyword>
<dbReference type="InterPro" id="IPR009003">
    <property type="entry name" value="Peptidase_S1_PA"/>
</dbReference>
<dbReference type="AlphaFoldDB" id="A0A8X6X9B0"/>
<name>A0A8X6X9B0_9ARAC</name>
<evidence type="ECO:0000313" key="2">
    <source>
        <dbReference type="Proteomes" id="UP000886998"/>
    </source>
</evidence>
<protein>
    <submittedName>
        <fullName evidence="1">Uncharacterized protein</fullName>
    </submittedName>
</protein>
<dbReference type="OrthoDB" id="10004439at2759"/>